<evidence type="ECO:0000313" key="4">
    <source>
        <dbReference type="Proteomes" id="UP000772151"/>
    </source>
</evidence>
<dbReference type="EMBL" id="SVCA01000013">
    <property type="protein sequence ID" value="MBE6086208.1"/>
    <property type="molecule type" value="Genomic_DNA"/>
</dbReference>
<dbReference type="AlphaFoldDB" id="A0A927WNY4"/>
<dbReference type="InterPro" id="IPR052188">
    <property type="entry name" value="Ni-pincer_cofactor_biosynth"/>
</dbReference>
<dbReference type="SUPFAM" id="SSF52402">
    <property type="entry name" value="Adenine nucleotide alpha hydrolases-like"/>
    <property type="match status" value="1"/>
</dbReference>
<organism evidence="3 4">
    <name type="scientific">Selenomonas ruminantium</name>
    <dbReference type="NCBI Taxonomy" id="971"/>
    <lineage>
        <taxon>Bacteria</taxon>
        <taxon>Bacillati</taxon>
        <taxon>Bacillota</taxon>
        <taxon>Negativicutes</taxon>
        <taxon>Selenomonadales</taxon>
        <taxon>Selenomonadaceae</taxon>
        <taxon>Selenomonas</taxon>
    </lineage>
</organism>
<dbReference type="InterPro" id="IPR005232">
    <property type="entry name" value="LarE"/>
</dbReference>
<dbReference type="GO" id="GO:0016783">
    <property type="term" value="F:sulfurtransferase activity"/>
    <property type="evidence" value="ECO:0007669"/>
    <property type="project" value="InterPro"/>
</dbReference>
<feature type="domain" description="NAD/GMP synthase" evidence="2">
    <location>
        <begin position="23"/>
        <end position="87"/>
    </location>
</feature>
<dbReference type="NCBIfam" id="TIGR00268">
    <property type="entry name" value="ATP-dependent sacrificial sulfur transferase LarE"/>
    <property type="match status" value="1"/>
</dbReference>
<accession>A0A927WNY4</accession>
<dbReference type="GO" id="GO:0006163">
    <property type="term" value="P:purine nucleotide metabolic process"/>
    <property type="evidence" value="ECO:0007669"/>
    <property type="project" value="UniProtKB-ARBA"/>
</dbReference>
<dbReference type="PANTHER" id="PTHR43169:SF2">
    <property type="entry name" value="NAD_GMP SYNTHASE DOMAIN-CONTAINING PROTEIN"/>
    <property type="match status" value="1"/>
</dbReference>
<reference evidence="3" key="1">
    <citation type="submission" date="2019-04" db="EMBL/GenBank/DDBJ databases">
        <title>Evolution of Biomass-Degrading Anaerobic Consortia Revealed by Metagenomics.</title>
        <authorList>
            <person name="Peng X."/>
        </authorList>
    </citation>
    <scope>NUCLEOTIDE SEQUENCE</scope>
    <source>
        <strain evidence="3">SIG242</strain>
    </source>
</reference>
<dbReference type="PANTHER" id="PTHR43169">
    <property type="entry name" value="EXSB FAMILY PROTEIN"/>
    <property type="match status" value="1"/>
</dbReference>
<evidence type="ECO:0000256" key="1">
    <source>
        <dbReference type="PIRSR" id="PIRSR006661-1"/>
    </source>
</evidence>
<dbReference type="InterPro" id="IPR014729">
    <property type="entry name" value="Rossmann-like_a/b/a_fold"/>
</dbReference>
<proteinExistence type="predicted"/>
<protein>
    <submittedName>
        <fullName evidence="3">ATP-dependent sacrificial sulfur transferase LarE</fullName>
    </submittedName>
</protein>
<evidence type="ECO:0000259" key="2">
    <source>
        <dbReference type="Pfam" id="PF02540"/>
    </source>
</evidence>
<evidence type="ECO:0000313" key="3">
    <source>
        <dbReference type="EMBL" id="MBE6086208.1"/>
    </source>
</evidence>
<keyword evidence="3" id="KW-0808">Transferase</keyword>
<dbReference type="CDD" id="cd01990">
    <property type="entry name" value="LarE-like"/>
    <property type="match status" value="1"/>
</dbReference>
<dbReference type="Proteomes" id="UP000772151">
    <property type="component" value="Unassembled WGS sequence"/>
</dbReference>
<name>A0A927WNY4_SELRU</name>
<comment type="caution">
    <text evidence="3">The sequence shown here is derived from an EMBL/GenBank/DDBJ whole genome shotgun (WGS) entry which is preliminary data.</text>
</comment>
<feature type="active site" description="Nucleophile and sulfur donor" evidence="1">
    <location>
        <position position="179"/>
    </location>
</feature>
<dbReference type="Gene3D" id="3.40.50.620">
    <property type="entry name" value="HUPs"/>
    <property type="match status" value="1"/>
</dbReference>
<dbReference type="InterPro" id="IPR022310">
    <property type="entry name" value="NAD/GMP_synthase"/>
</dbReference>
<dbReference type="PIRSF" id="PIRSF006661">
    <property type="entry name" value="PP-lp_UCP006661"/>
    <property type="match status" value="1"/>
</dbReference>
<sequence length="274" mass="30884">MMDKELQRKVDKLQFLLKSYGCVAVAFSAGVDSTVLLKAAKEASGTEQVLALTVQSPLVPAADVEEAVKFCREEGIRHEVIQLDPLIYYDVRTNPPQRCYFCKRLIFGKLREMAGQQNIVHLLDGSNADDGHDYRPGRQALRELGVLSPLLEAGFTKADIRVYAKELGLKVAQKPSAACMASRIPYGEVLSVEKLQRIEQAEKFLHEEGFTQLRVRSHEDMARLELLPEDMERFMTEGLYKKAVPRLKELGFAYVTLDLEGYRMGSMNEALRGK</sequence>
<gene>
    <name evidence="3" type="primary">larE</name>
    <name evidence="3" type="ORF">E7203_12305</name>
</gene>
<dbReference type="Pfam" id="PF02540">
    <property type="entry name" value="NAD_synthase"/>
    <property type="match status" value="1"/>
</dbReference>